<dbReference type="Proteomes" id="UP000437748">
    <property type="component" value="Unassembled WGS sequence"/>
</dbReference>
<evidence type="ECO:0000256" key="1">
    <source>
        <dbReference type="ARBA" id="ARBA00022729"/>
    </source>
</evidence>
<dbReference type="AlphaFoldDB" id="A0A6N6VWL8"/>
<reference evidence="4 5" key="1">
    <citation type="submission" date="2019-10" db="EMBL/GenBank/DDBJ databases">
        <title>New species of Slilvanegrellaceae.</title>
        <authorList>
            <person name="Pitt A."/>
            <person name="Hahn M.W."/>
        </authorList>
    </citation>
    <scope>NUCLEOTIDE SEQUENCE [LARGE SCALE GENOMIC DNA]</scope>
    <source>
        <strain evidence="4 5">SP-Ram-0.45-NSY-1</strain>
    </source>
</reference>
<dbReference type="OrthoDB" id="370676at2"/>
<dbReference type="InterPro" id="IPR001638">
    <property type="entry name" value="Solute-binding_3/MltF_N"/>
</dbReference>
<evidence type="ECO:0000256" key="2">
    <source>
        <dbReference type="SAM" id="SignalP"/>
    </source>
</evidence>
<accession>A0A6N6VWL8</accession>
<keyword evidence="5" id="KW-1185">Reference proteome</keyword>
<organism evidence="4 5">
    <name type="scientific">Silvanigrella paludirubra</name>
    <dbReference type="NCBI Taxonomy" id="2499159"/>
    <lineage>
        <taxon>Bacteria</taxon>
        <taxon>Pseudomonadati</taxon>
        <taxon>Bdellovibrionota</taxon>
        <taxon>Oligoflexia</taxon>
        <taxon>Silvanigrellales</taxon>
        <taxon>Silvanigrellaceae</taxon>
        <taxon>Silvanigrella</taxon>
    </lineage>
</organism>
<evidence type="ECO:0000313" key="4">
    <source>
        <dbReference type="EMBL" id="KAB8041030.1"/>
    </source>
</evidence>
<dbReference type="SMART" id="SM00062">
    <property type="entry name" value="PBPb"/>
    <property type="match status" value="1"/>
</dbReference>
<protein>
    <submittedName>
        <fullName evidence="4">Transporter substrate-binding domain-containing protein</fullName>
    </submittedName>
</protein>
<feature type="signal peptide" evidence="2">
    <location>
        <begin position="1"/>
        <end position="22"/>
    </location>
</feature>
<feature type="domain" description="Solute-binding protein family 3/N-terminal" evidence="3">
    <location>
        <begin position="25"/>
        <end position="270"/>
    </location>
</feature>
<dbReference type="RefSeq" id="WP_153418553.1">
    <property type="nucleotide sequence ID" value="NZ_WFLM01000001.1"/>
</dbReference>
<feature type="chain" id="PRO_5026869791" evidence="2">
    <location>
        <begin position="23"/>
        <end position="272"/>
    </location>
</feature>
<evidence type="ECO:0000259" key="3">
    <source>
        <dbReference type="SMART" id="SM00062"/>
    </source>
</evidence>
<gene>
    <name evidence="4" type="ORF">GCL60_03590</name>
</gene>
<dbReference type="SUPFAM" id="SSF53850">
    <property type="entry name" value="Periplasmic binding protein-like II"/>
    <property type="match status" value="1"/>
</dbReference>
<dbReference type="PANTHER" id="PTHR35936:SF25">
    <property type="entry name" value="ABC TRANSPORTER SUBSTRATE-BINDING PROTEIN"/>
    <property type="match status" value="1"/>
</dbReference>
<keyword evidence="1 2" id="KW-0732">Signal</keyword>
<dbReference type="Pfam" id="PF00497">
    <property type="entry name" value="SBP_bac_3"/>
    <property type="match status" value="1"/>
</dbReference>
<proteinExistence type="predicted"/>
<dbReference type="Gene3D" id="3.40.190.10">
    <property type="entry name" value="Periplasmic binding protein-like II"/>
    <property type="match status" value="2"/>
</dbReference>
<comment type="caution">
    <text evidence="4">The sequence shown here is derived from an EMBL/GenBank/DDBJ whole genome shotgun (WGS) entry which is preliminary data.</text>
</comment>
<evidence type="ECO:0000313" key="5">
    <source>
        <dbReference type="Proteomes" id="UP000437748"/>
    </source>
</evidence>
<sequence length="272" mass="32318">MKLYFKKLIILFFLLNSYYAYSSNTLRVCTEQSPPYVESNRETGEVNGIDIDIFISIFNKLGIEYTIEEMPWARCELSMDAGVVDVGIKVSKNPDREKFLYYPENWVWETVFVLFTNSEVKRKYKINSYDDIKKYKLTIGVIHENSYNADFWKAFPWVDKAAQQYHPLIEPSVNVESNLKKLSANRIQLYPQDKSIGIYTAKNLYLSNITYYDFVLFKKYYYNVFSKKSKFSSDKYQNITELMKIYDLELIKFKKTKSYENIFKKHLNAKSK</sequence>
<name>A0A6N6VWL8_9BACT</name>
<dbReference type="PANTHER" id="PTHR35936">
    <property type="entry name" value="MEMBRANE-BOUND LYTIC MUREIN TRANSGLYCOSYLASE F"/>
    <property type="match status" value="1"/>
</dbReference>
<dbReference type="EMBL" id="WFLM01000001">
    <property type="protein sequence ID" value="KAB8041030.1"/>
    <property type="molecule type" value="Genomic_DNA"/>
</dbReference>